<dbReference type="EMBL" id="MKXD01000002">
    <property type="protein sequence ID" value="OLR20169.1"/>
    <property type="molecule type" value="Genomic_DNA"/>
</dbReference>
<protein>
    <submittedName>
        <fullName evidence="1">Uncharacterized protein</fullName>
    </submittedName>
</protein>
<organism evidence="1 2">
    <name type="scientific">Enterobacter kobei</name>
    <dbReference type="NCBI Taxonomy" id="208224"/>
    <lineage>
        <taxon>Bacteria</taxon>
        <taxon>Pseudomonadati</taxon>
        <taxon>Pseudomonadota</taxon>
        <taxon>Gammaproteobacteria</taxon>
        <taxon>Enterobacterales</taxon>
        <taxon>Enterobacteriaceae</taxon>
        <taxon>Enterobacter</taxon>
        <taxon>Enterobacter cloacae complex</taxon>
    </lineage>
</organism>
<accession>A0ACC8S9J6</accession>
<reference evidence="1" key="1">
    <citation type="submission" date="2016-10" db="EMBL/GenBank/DDBJ databases">
        <authorList>
            <person name="Wang S."/>
            <person name="Zhu B."/>
        </authorList>
    </citation>
    <scope>NUCLEOTIDE SEQUENCE</scope>
    <source>
        <strain evidence="1">JCM 8580</strain>
    </source>
</reference>
<proteinExistence type="predicted"/>
<evidence type="ECO:0000313" key="2">
    <source>
        <dbReference type="Proteomes" id="UP000187000"/>
    </source>
</evidence>
<keyword evidence="2" id="KW-1185">Reference proteome</keyword>
<sequence length="727" mass="82766">MKINLFKHVTQFLLAFILCLAAVTISRFLSPTALINSGDTFLAWLPLSAMLAIILIFGRRGIVPVVLSFAVVNSWLMDLTVREGLLLLFCQIAPVVLACTVVRWRLGRRWRYNFPNENMVVRIFWLGLFAPAGIKFLMYISDRWFDYPISLSSFPERGAFIYHIIDIQSLIIAVLIFTLLFYYPLRMIVNPHYARAFWRRSIQPIFLLRKRVFTVSWLLALSFILIILCAPIQAEYIAGYLVPIVFILFMVAVREFSPQLIALSWGITAWFLVAYNRNFLHGVGSDYSLAFVLSVLIAVTICIIYMAHIYRRSEWLRRLWKSQALTDPLSGLPNLRAFEQHLEEHPHAVVCCLHLHNLEFLSRHYGMMMRIHCKRAITRDLQPLMRANEKLFRLPGSELLLVLDGQAPEVRLQHMVDHLNSRKIYWHDTALEIEFGASWGVIEGTGEALHHTLGQLSWLAEQACIAQRVLALTQSSETVSDQTTEQVLMLNKVKRALEEGSLALYAQPILKADGSGYHEILTRLVCDDEIITPDRFIPVIARFNLSPRFDMLVVETLLRWVRAHPVPGNAPRFSVNLMPMTLMQKTAASDIMALFTRYGISPQCIIIEITEEQAFSDAGTSLQNLRQLRDFGFKIAIDDFGTGYANFERLKRLHADIIKIDGAFVKEIEHDPLDAMIVQAICTLAKAKSMTVVAEYVETAAQRDVLLGLGVGYLQGYLLGKPQPLGE</sequence>
<name>A0ACC8S9J6_9ENTR</name>
<gene>
    <name evidence="1" type="ORF">BH713_05680</name>
</gene>
<evidence type="ECO:0000313" key="1">
    <source>
        <dbReference type="EMBL" id="OLR20169.1"/>
    </source>
</evidence>
<comment type="caution">
    <text evidence="1">The sequence shown here is derived from an EMBL/GenBank/DDBJ whole genome shotgun (WGS) entry which is preliminary data.</text>
</comment>
<dbReference type="Proteomes" id="UP000187000">
    <property type="component" value="Unassembled WGS sequence"/>
</dbReference>